<keyword evidence="2" id="KW-0540">Nuclease</keyword>
<feature type="region of interest" description="Disordered" evidence="9">
    <location>
        <begin position="423"/>
        <end position="452"/>
    </location>
</feature>
<keyword evidence="12" id="KW-0255">Endonuclease</keyword>
<reference evidence="12" key="1">
    <citation type="journal article" date="2020" name="Stud. Mycol.">
        <title>101 Dothideomycetes genomes: a test case for predicting lifestyles and emergence of pathogens.</title>
        <authorList>
            <person name="Haridas S."/>
            <person name="Albert R."/>
            <person name="Binder M."/>
            <person name="Bloem J."/>
            <person name="Labutti K."/>
            <person name="Salamov A."/>
            <person name="Andreopoulos B."/>
            <person name="Baker S."/>
            <person name="Barry K."/>
            <person name="Bills G."/>
            <person name="Bluhm B."/>
            <person name="Cannon C."/>
            <person name="Castanera R."/>
            <person name="Culley D."/>
            <person name="Daum C."/>
            <person name="Ezra D."/>
            <person name="Gonzalez J."/>
            <person name="Henrissat B."/>
            <person name="Kuo A."/>
            <person name="Liang C."/>
            <person name="Lipzen A."/>
            <person name="Lutzoni F."/>
            <person name="Magnuson J."/>
            <person name="Mondo S."/>
            <person name="Nolan M."/>
            <person name="Ohm R."/>
            <person name="Pangilinan J."/>
            <person name="Park H.-J."/>
            <person name="Ramirez L."/>
            <person name="Alfaro M."/>
            <person name="Sun H."/>
            <person name="Tritt A."/>
            <person name="Yoshinaga Y."/>
            <person name="Zwiers L.-H."/>
            <person name="Turgeon B."/>
            <person name="Goodwin S."/>
            <person name="Spatafora J."/>
            <person name="Crous P."/>
            <person name="Grigoriev I."/>
        </authorList>
    </citation>
    <scope>NUCLEOTIDE SEQUENCE</scope>
    <source>
        <strain evidence="12">CBS 279.74</strain>
    </source>
</reference>
<dbReference type="PANTHER" id="PTHR12814">
    <property type="entry name" value="RNA-BINDING PROTEIN NOB1"/>
    <property type="match status" value="1"/>
</dbReference>
<comment type="function">
    <text evidence="7">Required for the synthesis of 40S ribosome subunits. Has a role in processing 20S pre-rRNA into the mature 18S rRNA, where it is required for cleavage at the 3' end of the mature 18S rRNA (D-site). Accompanies the 20S pre-rRNA from the nucleus to the cytoplasm.</text>
</comment>
<name>A0A6G1JR75_9PLEO</name>
<keyword evidence="6 7" id="KW-0539">Nucleus</keyword>
<dbReference type="InterPro" id="IPR017117">
    <property type="entry name" value="Nob1_euk"/>
</dbReference>
<dbReference type="GO" id="GO:0046872">
    <property type="term" value="F:metal ion binding"/>
    <property type="evidence" value="ECO:0007669"/>
    <property type="project" value="UniProtKB-UniRule"/>
</dbReference>
<evidence type="ECO:0000256" key="1">
    <source>
        <dbReference type="ARBA" id="ARBA00005858"/>
    </source>
</evidence>
<evidence type="ECO:0000256" key="9">
    <source>
        <dbReference type="SAM" id="MobiDB-lite"/>
    </source>
</evidence>
<dbReference type="GO" id="GO:0016787">
    <property type="term" value="F:hydrolase activity"/>
    <property type="evidence" value="ECO:0007669"/>
    <property type="project" value="UniProtKB-KW"/>
</dbReference>
<protein>
    <recommendedName>
        <fullName evidence="7">20S-pre-rRNA D-site endonuclease NOB1</fullName>
    </recommendedName>
</protein>
<evidence type="ECO:0000313" key="12">
    <source>
        <dbReference type="EMBL" id="KAF2702813.1"/>
    </source>
</evidence>
<dbReference type="FunFam" id="3.40.50.1010:FF:000020">
    <property type="entry name" value="20S-pre-rRNA D-site endonuclease NOB1"/>
    <property type="match status" value="1"/>
</dbReference>
<dbReference type="InterPro" id="IPR033411">
    <property type="entry name" value="Ribonuclease_PIN"/>
</dbReference>
<feature type="domain" description="Nin one binding (NOB1) Zn-ribbon-like" evidence="10">
    <location>
        <begin position="302"/>
        <end position="373"/>
    </location>
</feature>
<dbReference type="PANTHER" id="PTHR12814:SF2">
    <property type="entry name" value="RNA-BINDING PROTEIN NOB1"/>
    <property type="match status" value="1"/>
</dbReference>
<feature type="binding site" evidence="8">
    <location>
        <position position="327"/>
    </location>
    <ligand>
        <name>Zn(2+)</name>
        <dbReference type="ChEBI" id="CHEBI:29105"/>
    </ligand>
</feature>
<evidence type="ECO:0000313" key="13">
    <source>
        <dbReference type="Proteomes" id="UP000799428"/>
    </source>
</evidence>
<evidence type="ECO:0000256" key="3">
    <source>
        <dbReference type="ARBA" id="ARBA00022723"/>
    </source>
</evidence>
<dbReference type="EMBL" id="MU005792">
    <property type="protein sequence ID" value="KAF2702813.1"/>
    <property type="molecule type" value="Genomic_DNA"/>
</dbReference>
<keyword evidence="3 7" id="KW-0479">Metal-binding</keyword>
<feature type="binding site" evidence="8">
    <location>
        <position position="315"/>
    </location>
    <ligand>
        <name>Zn(2+)</name>
        <dbReference type="ChEBI" id="CHEBI:29105"/>
    </ligand>
</feature>
<gene>
    <name evidence="12" type="ORF">K504DRAFT_463996</name>
</gene>
<comment type="similarity">
    <text evidence="1 7">Belongs to the NOB1 family.</text>
</comment>
<dbReference type="SUPFAM" id="SSF144206">
    <property type="entry name" value="NOB1 zinc finger-like"/>
    <property type="match status" value="1"/>
</dbReference>
<evidence type="ECO:0000256" key="6">
    <source>
        <dbReference type="ARBA" id="ARBA00023242"/>
    </source>
</evidence>
<proteinExistence type="inferred from homology"/>
<evidence type="ECO:0000256" key="4">
    <source>
        <dbReference type="ARBA" id="ARBA00022801"/>
    </source>
</evidence>
<keyword evidence="13" id="KW-1185">Reference proteome</keyword>
<dbReference type="Gene3D" id="3.40.50.1010">
    <property type="entry name" value="5'-nuclease"/>
    <property type="match status" value="1"/>
</dbReference>
<dbReference type="AlphaFoldDB" id="A0A6G1JR75"/>
<sequence length="452" mass="50098">MDTQKPIHSLIIDTGPLIKNTVSISTLLAQAEEIYTTPAVLAEIRDPATRARVETSLLPFLKLRHPTPASYEAVTAFSKKTGDFPVLSKQDLGLLALAYEIHCQKHHGDVGLRRAPRGEIVKGPEKQEEEKKEEEKKEEEKKEEEKKEEETQEEKAIVDKEAAKTDDSPEKPSSETIESTTNKPTETATRSAQEPAEILEEGISQLQVSSSSQQISESASEEASQVNPQEDTSSDDDDDDDDDGEWITPHNLKQHQAKDSGVSSSTTTETQMGIATMTTDFAMQNVLLQMNLNLLSTNLQRISTLRTFILRCHACFLTTKEIDKQFCPRCGQPTLNRVSCSTSASGEFKIHLSKNYQHNNRGNKYSLPKPVGGSANGKMNGKGGGKGGWARELVLAEDQKEYMKHAEQEKRTKTRDLMDEDYLPGILTGDRGRNGGRMKIGAGKNVNSRKRV</sequence>
<evidence type="ECO:0000256" key="2">
    <source>
        <dbReference type="ARBA" id="ARBA00022722"/>
    </source>
</evidence>
<dbReference type="PIRSF" id="PIRSF037125">
    <property type="entry name" value="D-site_20S_pre-rRNA_nuclease"/>
    <property type="match status" value="1"/>
</dbReference>
<evidence type="ECO:0000259" key="10">
    <source>
        <dbReference type="Pfam" id="PF08772"/>
    </source>
</evidence>
<dbReference type="Pfam" id="PF08772">
    <property type="entry name" value="Zn_ribbon_NOB1"/>
    <property type="match status" value="1"/>
</dbReference>
<dbReference type="Pfam" id="PF17146">
    <property type="entry name" value="PIN_6"/>
    <property type="match status" value="1"/>
</dbReference>
<feature type="binding site" evidence="8">
    <location>
        <position position="330"/>
    </location>
    <ligand>
        <name>Zn(2+)</name>
        <dbReference type="ChEBI" id="CHEBI:29105"/>
    </ligand>
</feature>
<dbReference type="GO" id="GO:0004521">
    <property type="term" value="F:RNA endonuclease activity"/>
    <property type="evidence" value="ECO:0007669"/>
    <property type="project" value="UniProtKB-UniRule"/>
</dbReference>
<dbReference type="GO" id="GO:0005737">
    <property type="term" value="C:cytoplasm"/>
    <property type="evidence" value="ECO:0007669"/>
    <property type="project" value="UniProtKB-ARBA"/>
</dbReference>
<evidence type="ECO:0000256" key="8">
    <source>
        <dbReference type="PIRSR" id="PIRSR037125-1"/>
    </source>
</evidence>
<feature type="region of interest" description="Disordered" evidence="9">
    <location>
        <begin position="112"/>
        <end position="269"/>
    </location>
</feature>
<evidence type="ECO:0000256" key="7">
    <source>
        <dbReference type="PIRNR" id="PIRNR037125"/>
    </source>
</evidence>
<feature type="compositionally biased region" description="Basic and acidic residues" evidence="9">
    <location>
        <begin position="112"/>
        <end position="173"/>
    </location>
</feature>
<feature type="domain" description="Ribonuclease PIN" evidence="11">
    <location>
        <begin position="10"/>
        <end position="101"/>
    </location>
</feature>
<feature type="binding site" evidence="8">
    <location>
        <position position="312"/>
    </location>
    <ligand>
        <name>Zn(2+)</name>
        <dbReference type="ChEBI" id="CHEBI:29105"/>
    </ligand>
</feature>
<dbReference type="InterPro" id="IPR014881">
    <property type="entry name" value="NOB1_Zn-bd"/>
</dbReference>
<organism evidence="12 13">
    <name type="scientific">Pleomassaria siparia CBS 279.74</name>
    <dbReference type="NCBI Taxonomy" id="1314801"/>
    <lineage>
        <taxon>Eukaryota</taxon>
        <taxon>Fungi</taxon>
        <taxon>Dikarya</taxon>
        <taxon>Ascomycota</taxon>
        <taxon>Pezizomycotina</taxon>
        <taxon>Dothideomycetes</taxon>
        <taxon>Pleosporomycetidae</taxon>
        <taxon>Pleosporales</taxon>
        <taxon>Pleomassariaceae</taxon>
        <taxon>Pleomassaria</taxon>
    </lineage>
</organism>
<dbReference type="CDD" id="cd09876">
    <property type="entry name" value="PIN_Nob1-like"/>
    <property type="match status" value="1"/>
</dbReference>
<dbReference type="Proteomes" id="UP000799428">
    <property type="component" value="Unassembled WGS sequence"/>
</dbReference>
<dbReference type="Gene3D" id="6.20.210.10">
    <property type="entry name" value="Nin one binding (NOB1), Zn-ribbon-like"/>
    <property type="match status" value="1"/>
</dbReference>
<evidence type="ECO:0000256" key="5">
    <source>
        <dbReference type="ARBA" id="ARBA00022833"/>
    </source>
</evidence>
<comment type="subcellular location">
    <subcellularLocation>
        <location evidence="7">Nucleus</location>
        <location evidence="7">Nucleolus</location>
    </subcellularLocation>
</comment>
<dbReference type="InterPro" id="IPR039907">
    <property type="entry name" value="NOB1"/>
</dbReference>
<dbReference type="OrthoDB" id="446759at2759"/>
<feature type="compositionally biased region" description="Polar residues" evidence="9">
    <location>
        <begin position="174"/>
        <end position="192"/>
    </location>
</feature>
<accession>A0A6G1JR75</accession>
<evidence type="ECO:0000259" key="11">
    <source>
        <dbReference type="Pfam" id="PF17146"/>
    </source>
</evidence>
<dbReference type="InterPro" id="IPR036283">
    <property type="entry name" value="NOB1_Zf-like_sf"/>
</dbReference>
<dbReference type="GO" id="GO:0030490">
    <property type="term" value="P:maturation of SSU-rRNA"/>
    <property type="evidence" value="ECO:0007669"/>
    <property type="project" value="TreeGrafter"/>
</dbReference>
<keyword evidence="5 7" id="KW-0862">Zinc</keyword>
<feature type="compositionally biased region" description="Acidic residues" evidence="9">
    <location>
        <begin position="232"/>
        <end position="245"/>
    </location>
</feature>
<dbReference type="GO" id="GO:0030688">
    <property type="term" value="C:preribosome, small subunit precursor"/>
    <property type="evidence" value="ECO:0007669"/>
    <property type="project" value="TreeGrafter"/>
</dbReference>
<dbReference type="GO" id="GO:0005730">
    <property type="term" value="C:nucleolus"/>
    <property type="evidence" value="ECO:0007669"/>
    <property type="project" value="UniProtKB-SubCell"/>
</dbReference>
<feature type="compositionally biased region" description="Low complexity" evidence="9">
    <location>
        <begin position="203"/>
        <end position="226"/>
    </location>
</feature>
<keyword evidence="4" id="KW-0378">Hydrolase</keyword>